<reference evidence="2 3" key="1">
    <citation type="journal article" date="2023" name="BMC Biol.">
        <title>The compact genome of the sponge Oopsacas minuta (Hexactinellida) is lacking key metazoan core genes.</title>
        <authorList>
            <person name="Santini S."/>
            <person name="Schenkelaars Q."/>
            <person name="Jourda C."/>
            <person name="Duchesne M."/>
            <person name="Belahbib H."/>
            <person name="Rocher C."/>
            <person name="Selva M."/>
            <person name="Riesgo A."/>
            <person name="Vervoort M."/>
            <person name="Leys S.P."/>
            <person name="Kodjabachian L."/>
            <person name="Le Bivic A."/>
            <person name="Borchiellini C."/>
            <person name="Claverie J.M."/>
            <person name="Renard E."/>
        </authorList>
    </citation>
    <scope>NUCLEOTIDE SEQUENCE [LARGE SCALE GENOMIC DNA]</scope>
    <source>
        <strain evidence="2">SPO-2</strain>
    </source>
</reference>
<feature type="region of interest" description="Disordered" evidence="1">
    <location>
        <begin position="72"/>
        <end position="91"/>
    </location>
</feature>
<comment type="caution">
    <text evidence="2">The sequence shown here is derived from an EMBL/GenBank/DDBJ whole genome shotgun (WGS) entry which is preliminary data.</text>
</comment>
<evidence type="ECO:0000256" key="1">
    <source>
        <dbReference type="SAM" id="MobiDB-lite"/>
    </source>
</evidence>
<evidence type="ECO:0000313" key="3">
    <source>
        <dbReference type="Proteomes" id="UP001165289"/>
    </source>
</evidence>
<dbReference type="EMBL" id="JAKMXF010000122">
    <property type="protein sequence ID" value="KAI6657169.1"/>
    <property type="molecule type" value="Genomic_DNA"/>
</dbReference>
<dbReference type="Proteomes" id="UP001165289">
    <property type="component" value="Unassembled WGS sequence"/>
</dbReference>
<accession>A0AAV7K9W0</accession>
<dbReference type="AlphaFoldDB" id="A0AAV7K9W0"/>
<name>A0AAV7K9W0_9METZ</name>
<feature type="compositionally biased region" description="Acidic residues" evidence="1">
    <location>
        <begin position="72"/>
        <end position="86"/>
    </location>
</feature>
<protein>
    <submittedName>
        <fullName evidence="2">Uncharacterized protein</fullName>
    </submittedName>
</protein>
<gene>
    <name evidence="2" type="ORF">LOD99_15955</name>
</gene>
<proteinExistence type="predicted"/>
<organism evidence="2 3">
    <name type="scientific">Oopsacas minuta</name>
    <dbReference type="NCBI Taxonomy" id="111878"/>
    <lineage>
        <taxon>Eukaryota</taxon>
        <taxon>Metazoa</taxon>
        <taxon>Porifera</taxon>
        <taxon>Hexactinellida</taxon>
        <taxon>Hexasterophora</taxon>
        <taxon>Lyssacinosida</taxon>
        <taxon>Leucopsacidae</taxon>
        <taxon>Oopsacas</taxon>
    </lineage>
</organism>
<sequence length="101" mass="11362">MPFAIPRVWRGPQNYHDDRNFCMINIAKYRKVKGRRALTYPSIPSSIAPVPHSETLPVPKPAANLEFNTECEDSISSETSDAEEEYPQSTGAVVTILLREN</sequence>
<evidence type="ECO:0000313" key="2">
    <source>
        <dbReference type="EMBL" id="KAI6657169.1"/>
    </source>
</evidence>
<keyword evidence="3" id="KW-1185">Reference proteome</keyword>